<sequence>MTDVPPLSPHGSLGEEAQVTVATERLFCEVVNGLQNPLLSRQMARMNEIMRQVRPYEAALIPDRAQELDALARAWADRDMARLETLLQAYFDRRKALVPQLVNLINHPH</sequence>
<name>E8RUQ1_ASTEC</name>
<dbReference type="OrthoDB" id="10000574at2"/>
<accession>E8RUQ1</accession>
<dbReference type="AlphaFoldDB" id="E8RUQ1"/>
<dbReference type="KEGG" id="aex:Astex_2450"/>
<protein>
    <submittedName>
        <fullName evidence="1">Uncharacterized protein</fullName>
    </submittedName>
</protein>
<evidence type="ECO:0000313" key="2">
    <source>
        <dbReference type="Proteomes" id="UP000001492"/>
    </source>
</evidence>
<dbReference type="HOGENOM" id="CLU_2178387_0_0_5"/>
<dbReference type="RefSeq" id="WP_013479926.1">
    <property type="nucleotide sequence ID" value="NC_014817.1"/>
</dbReference>
<proteinExistence type="predicted"/>
<organism evidence="1 2">
    <name type="scientific">Asticcacaulis excentricus (strain ATCC 15261 / DSM 4724 / KCTC 12464 / NCIMB 9791 / VKM B-1370 / CB 48)</name>
    <dbReference type="NCBI Taxonomy" id="573065"/>
    <lineage>
        <taxon>Bacteria</taxon>
        <taxon>Pseudomonadati</taxon>
        <taxon>Pseudomonadota</taxon>
        <taxon>Alphaproteobacteria</taxon>
        <taxon>Caulobacterales</taxon>
        <taxon>Caulobacteraceae</taxon>
        <taxon>Asticcacaulis</taxon>
    </lineage>
</organism>
<keyword evidence="2" id="KW-1185">Reference proteome</keyword>
<gene>
    <name evidence="1" type="ordered locus">Astex_2450</name>
</gene>
<dbReference type="Proteomes" id="UP000001492">
    <property type="component" value="Chromosome 2"/>
</dbReference>
<dbReference type="EMBL" id="CP002396">
    <property type="protein sequence ID" value="ADU14101.1"/>
    <property type="molecule type" value="Genomic_DNA"/>
</dbReference>
<reference evidence="2" key="1">
    <citation type="submission" date="2010-12" db="EMBL/GenBank/DDBJ databases">
        <title>Complete sequence of chromosome 2 of Asticcacaulis excentricus CB 48.</title>
        <authorList>
            <consortium name="US DOE Joint Genome Institute"/>
            <person name="Lucas S."/>
            <person name="Copeland A."/>
            <person name="Lapidus A."/>
            <person name="Cheng J.-F."/>
            <person name="Bruce D."/>
            <person name="Goodwin L."/>
            <person name="Pitluck S."/>
            <person name="Teshima H."/>
            <person name="Davenport K."/>
            <person name="Detter J.C."/>
            <person name="Han C."/>
            <person name="Tapia R."/>
            <person name="Land M."/>
            <person name="Hauser L."/>
            <person name="Jeffries C."/>
            <person name="Kyrpides N."/>
            <person name="Ivanova N."/>
            <person name="Ovchinnikova G."/>
            <person name="Brun Y.V."/>
            <person name="Woyke T."/>
        </authorList>
    </citation>
    <scope>NUCLEOTIDE SEQUENCE [LARGE SCALE GENOMIC DNA]</scope>
    <source>
        <strain evidence="2">ATCC 15261 / DSM 4724 / KCTC 12464 / NCIMB 9791 / VKM B-1370 / CB 48</strain>
    </source>
</reference>
<evidence type="ECO:0000313" key="1">
    <source>
        <dbReference type="EMBL" id="ADU14101.1"/>
    </source>
</evidence>